<reference evidence="3" key="1">
    <citation type="journal article" date="2015" name="Proc. Natl. Acad. Sci. U.S.A.">
        <title>Networks of energetic and metabolic interactions define dynamics in microbial communities.</title>
        <authorList>
            <person name="Embree M."/>
            <person name="Liu J.K."/>
            <person name="Al-Bassam M.M."/>
            <person name="Zengler K."/>
        </authorList>
    </citation>
    <scope>NUCLEOTIDE SEQUENCE</scope>
</reference>
<dbReference type="PANTHER" id="PTHR11703">
    <property type="entry name" value="DEOXYHYPUSINE SYNTHASE"/>
    <property type="match status" value="1"/>
</dbReference>
<dbReference type="SUPFAM" id="SSF52467">
    <property type="entry name" value="DHS-like NAD/FAD-binding domain"/>
    <property type="match status" value="1"/>
</dbReference>
<dbReference type="PANTHER" id="PTHR11703:SF2">
    <property type="entry name" value="DEOXYHYPUSINE SYNTHASE-LIKE PROTEIN"/>
    <property type="match status" value="1"/>
</dbReference>
<sequence length="320" mass="34229">MLSGQTADTMTIEYGEPVRQAEVRPGMTVGELVEELGKAGAYNAGSLSAAADIYERMLRDERATRFFGLAGAMVPGGMGGIVADLIRRGHIDILVSTGANLTHDIIEAIGCRHYHGSAACSDVELREEEINRIYDVYLPNEAFIRFEEFMQGVLSEIRDGSVISISGLLCSIGGSLSGGILAAAAEMDVPVYCPALQDSMIGLQYWLFNQTHHVVVDAFADMPALLDRCFAAERAGAFLVGGGVPKNYILQSMLMTEKGFDYAVQLTGDRPDLGGLSGATLDEARSWGKLTGEARAVTVYGDATITLPLLIAAVLERLAQ</sequence>
<comment type="similarity">
    <text evidence="1">Belongs to the deoxyhypusine synthase family.</text>
</comment>
<dbReference type="GO" id="GO:0005737">
    <property type="term" value="C:cytoplasm"/>
    <property type="evidence" value="ECO:0007669"/>
    <property type="project" value="TreeGrafter"/>
</dbReference>
<evidence type="ECO:0000256" key="2">
    <source>
        <dbReference type="ARBA" id="ARBA00022679"/>
    </source>
</evidence>
<dbReference type="NCBIfam" id="TIGR00321">
    <property type="entry name" value="dhys"/>
    <property type="match status" value="1"/>
</dbReference>
<evidence type="ECO:0000313" key="3">
    <source>
        <dbReference type="EMBL" id="KUG20361.1"/>
    </source>
</evidence>
<dbReference type="GO" id="GO:0034038">
    <property type="term" value="F:deoxyhypusine synthase activity"/>
    <property type="evidence" value="ECO:0007669"/>
    <property type="project" value="UniProtKB-EC"/>
</dbReference>
<name>A0A0W8FHM0_9ZZZZ</name>
<dbReference type="NCBIfam" id="NF002630">
    <property type="entry name" value="PRK02301.1"/>
    <property type="match status" value="1"/>
</dbReference>
<dbReference type="EC" id="2.5.1.46" evidence="3"/>
<accession>A0A0W8FHM0</accession>
<dbReference type="InterPro" id="IPR029035">
    <property type="entry name" value="DHS-like_NAD/FAD-binding_dom"/>
</dbReference>
<evidence type="ECO:0000256" key="1">
    <source>
        <dbReference type="ARBA" id="ARBA00009892"/>
    </source>
</evidence>
<comment type="caution">
    <text evidence="3">The sequence shown here is derived from an EMBL/GenBank/DDBJ whole genome shotgun (WGS) entry which is preliminary data.</text>
</comment>
<gene>
    <name evidence="3" type="ORF">ASZ90_009894</name>
</gene>
<dbReference type="Pfam" id="PF01916">
    <property type="entry name" value="DS"/>
    <property type="match status" value="1"/>
</dbReference>
<dbReference type="InterPro" id="IPR002773">
    <property type="entry name" value="Deoxyhypusine_synthase"/>
</dbReference>
<dbReference type="EMBL" id="LNQE01001199">
    <property type="protein sequence ID" value="KUG20361.1"/>
    <property type="molecule type" value="Genomic_DNA"/>
</dbReference>
<dbReference type="AlphaFoldDB" id="A0A0W8FHM0"/>
<proteinExistence type="inferred from homology"/>
<dbReference type="Gene3D" id="3.40.910.10">
    <property type="entry name" value="Deoxyhypusine synthase"/>
    <property type="match status" value="1"/>
</dbReference>
<dbReference type="InterPro" id="IPR036982">
    <property type="entry name" value="Deoxyhypusine_synthase_sf"/>
</dbReference>
<organism evidence="3">
    <name type="scientific">hydrocarbon metagenome</name>
    <dbReference type="NCBI Taxonomy" id="938273"/>
    <lineage>
        <taxon>unclassified sequences</taxon>
        <taxon>metagenomes</taxon>
        <taxon>ecological metagenomes</taxon>
    </lineage>
</organism>
<protein>
    <submittedName>
        <fullName evidence="3">Deoxyhypusine synthase</fullName>
        <ecNumber evidence="3">2.5.1.46</ecNumber>
    </submittedName>
</protein>
<keyword evidence="2 3" id="KW-0808">Transferase</keyword>